<organism evidence="2 3">
    <name type="scientific">Colletotrichum phormii</name>
    <dbReference type="NCBI Taxonomy" id="359342"/>
    <lineage>
        <taxon>Eukaryota</taxon>
        <taxon>Fungi</taxon>
        <taxon>Dikarya</taxon>
        <taxon>Ascomycota</taxon>
        <taxon>Pezizomycotina</taxon>
        <taxon>Sordariomycetes</taxon>
        <taxon>Hypocreomycetidae</taxon>
        <taxon>Glomerellales</taxon>
        <taxon>Glomerellaceae</taxon>
        <taxon>Colletotrichum</taxon>
        <taxon>Colletotrichum acutatum species complex</taxon>
    </lineage>
</organism>
<sequence length="166" mass="17767">MRSFSTVLLFIAALAGHSVAQSCNDQCADVFAVASSECPHIGNTKEDADTLDGPKMSWKNNIWSTRGKDGAVVEIDPRACTLRTFGGRDDFCGIWIGGKEERGKGNTEVKQPNALLQIPFNGGCCKIDKEFCADGAIDWAQLLRVKKGPDASASLKSVAVSPVAIY</sequence>
<feature type="signal peptide" evidence="1">
    <location>
        <begin position="1"/>
        <end position="20"/>
    </location>
</feature>
<dbReference type="GeneID" id="85479533"/>
<feature type="chain" id="PRO_5042582185" description="Secreted protein" evidence="1">
    <location>
        <begin position="21"/>
        <end position="166"/>
    </location>
</feature>
<comment type="caution">
    <text evidence="2">The sequence shown here is derived from an EMBL/GenBank/DDBJ whole genome shotgun (WGS) entry which is preliminary data.</text>
</comment>
<dbReference type="Proteomes" id="UP001243989">
    <property type="component" value="Unassembled WGS sequence"/>
</dbReference>
<name>A0AAJ0EDU6_9PEZI</name>
<keyword evidence="1" id="KW-0732">Signal</keyword>
<evidence type="ECO:0000313" key="3">
    <source>
        <dbReference type="Proteomes" id="UP001243989"/>
    </source>
</evidence>
<dbReference type="PROSITE" id="PS51257">
    <property type="entry name" value="PROKAR_LIPOPROTEIN"/>
    <property type="match status" value="1"/>
</dbReference>
<proteinExistence type="predicted"/>
<gene>
    <name evidence="2" type="ORF">BDP81DRAFT_473983</name>
</gene>
<evidence type="ECO:0000313" key="2">
    <source>
        <dbReference type="EMBL" id="KAK1633340.1"/>
    </source>
</evidence>
<reference evidence="2" key="1">
    <citation type="submission" date="2021-06" db="EMBL/GenBank/DDBJ databases">
        <title>Comparative genomics, transcriptomics and evolutionary studies reveal genomic signatures of adaptation to plant cell wall in hemibiotrophic fungi.</title>
        <authorList>
            <consortium name="DOE Joint Genome Institute"/>
            <person name="Baroncelli R."/>
            <person name="Diaz J.F."/>
            <person name="Benocci T."/>
            <person name="Peng M."/>
            <person name="Battaglia E."/>
            <person name="Haridas S."/>
            <person name="Andreopoulos W."/>
            <person name="Labutti K."/>
            <person name="Pangilinan J."/>
            <person name="Floch G.L."/>
            <person name="Makela M.R."/>
            <person name="Henrissat B."/>
            <person name="Grigoriev I.V."/>
            <person name="Crouch J.A."/>
            <person name="De Vries R.P."/>
            <person name="Sukno S.A."/>
            <person name="Thon M.R."/>
        </authorList>
    </citation>
    <scope>NUCLEOTIDE SEQUENCE</scope>
    <source>
        <strain evidence="2">CBS 102054</strain>
    </source>
</reference>
<dbReference type="AlphaFoldDB" id="A0AAJ0EDU6"/>
<keyword evidence="3" id="KW-1185">Reference proteome</keyword>
<accession>A0AAJ0EDU6</accession>
<dbReference type="RefSeq" id="XP_060441947.1">
    <property type="nucleotide sequence ID" value="XM_060594671.1"/>
</dbReference>
<evidence type="ECO:0008006" key="4">
    <source>
        <dbReference type="Google" id="ProtNLM"/>
    </source>
</evidence>
<protein>
    <recommendedName>
        <fullName evidence="4">Secreted protein</fullName>
    </recommendedName>
</protein>
<evidence type="ECO:0000256" key="1">
    <source>
        <dbReference type="SAM" id="SignalP"/>
    </source>
</evidence>
<dbReference type="EMBL" id="JAHMHQ010000018">
    <property type="protein sequence ID" value="KAK1633340.1"/>
    <property type="molecule type" value="Genomic_DNA"/>
</dbReference>